<dbReference type="EMBL" id="MN739548">
    <property type="protein sequence ID" value="QHT12560.1"/>
    <property type="molecule type" value="Genomic_DNA"/>
</dbReference>
<dbReference type="AlphaFoldDB" id="A0A6C0D8B4"/>
<evidence type="ECO:0000313" key="1">
    <source>
        <dbReference type="EMBL" id="QHT12560.1"/>
    </source>
</evidence>
<sequence length="75" mass="8869">MDSRTVTFTHERSNAIPIKSLCNNKYHSYDISYDLKSNFFDPSKSSPPNEFLLKLNQRIQIYESLEKKTFNFTKT</sequence>
<organism evidence="1">
    <name type="scientific">viral metagenome</name>
    <dbReference type="NCBI Taxonomy" id="1070528"/>
    <lineage>
        <taxon>unclassified sequences</taxon>
        <taxon>metagenomes</taxon>
        <taxon>organismal metagenomes</taxon>
    </lineage>
</organism>
<protein>
    <submittedName>
        <fullName evidence="1">Uncharacterized protein</fullName>
    </submittedName>
</protein>
<accession>A0A6C0D8B4</accession>
<name>A0A6C0D8B4_9ZZZZ</name>
<reference evidence="1" key="1">
    <citation type="journal article" date="2020" name="Nature">
        <title>Giant virus diversity and host interactions through global metagenomics.</title>
        <authorList>
            <person name="Schulz F."/>
            <person name="Roux S."/>
            <person name="Paez-Espino D."/>
            <person name="Jungbluth S."/>
            <person name="Walsh D.A."/>
            <person name="Denef V.J."/>
            <person name="McMahon K.D."/>
            <person name="Konstantinidis K.T."/>
            <person name="Eloe-Fadrosh E.A."/>
            <person name="Kyrpides N.C."/>
            <person name="Woyke T."/>
        </authorList>
    </citation>
    <scope>NUCLEOTIDE SEQUENCE</scope>
    <source>
        <strain evidence="1">GVMAG-M-3300023174-130</strain>
    </source>
</reference>
<proteinExistence type="predicted"/>